<dbReference type="RefSeq" id="WP_075609153.1">
    <property type="nucleotide sequence ID" value="NZ_CP052766.1"/>
</dbReference>
<dbReference type="EMBL" id="CP052766">
    <property type="protein sequence ID" value="QJR79519.1"/>
    <property type="molecule type" value="Genomic_DNA"/>
</dbReference>
<dbReference type="OrthoDB" id="6322189at2"/>
<sequence length="185" mass="20745">MKKLVVAIVLVLVAAGGWLTYLSHTSAVDESANVPVITVMDILHASDLSEGIKHAVKANDDEALTQWLKKAREVGKAADLPEKQLDYLTSQQAKNYVTFNAKRDLFNESFEKRFYQLKGIEDLKKQYPEAKDLFPNAEALLNKRDTIVKSIATTLSNGSAPSEAEMEEARKLWQERYVQQSADTE</sequence>
<evidence type="ECO:0000313" key="2">
    <source>
        <dbReference type="Proteomes" id="UP000219285"/>
    </source>
</evidence>
<reference evidence="1 2" key="2">
    <citation type="submission" date="2020-04" db="EMBL/GenBank/DDBJ databases">
        <title>Complete genome sequence of Alteromonas pelagimontana 5.12T.</title>
        <authorList>
            <person name="Sinha R.K."/>
            <person name="Krishnan K.P."/>
            <person name="Kurian J.P."/>
        </authorList>
    </citation>
    <scope>NUCLEOTIDE SEQUENCE [LARGE SCALE GENOMIC DNA]</scope>
    <source>
        <strain evidence="1 2">5.12</strain>
    </source>
</reference>
<proteinExistence type="predicted"/>
<name>A0A6M4M971_9ALTE</name>
<protein>
    <submittedName>
        <fullName evidence="1">Uncharacterized protein</fullName>
    </submittedName>
</protein>
<organism evidence="1 2">
    <name type="scientific">Alteromonas pelagimontana</name>
    <dbReference type="NCBI Taxonomy" id="1858656"/>
    <lineage>
        <taxon>Bacteria</taxon>
        <taxon>Pseudomonadati</taxon>
        <taxon>Pseudomonadota</taxon>
        <taxon>Gammaproteobacteria</taxon>
        <taxon>Alteromonadales</taxon>
        <taxon>Alteromonadaceae</taxon>
        <taxon>Alteromonas/Salinimonas group</taxon>
        <taxon>Alteromonas</taxon>
    </lineage>
</organism>
<dbReference type="AlphaFoldDB" id="A0A6M4M971"/>
<dbReference type="Proteomes" id="UP000219285">
    <property type="component" value="Chromosome"/>
</dbReference>
<reference evidence="2" key="1">
    <citation type="submission" date="2014-12" db="EMBL/GenBank/DDBJ databases">
        <title>Complete genome sequence of a multi-drug resistant Klebsiella pneumoniae.</title>
        <authorList>
            <person name="Hua X."/>
            <person name="Chen Q."/>
            <person name="Li X."/>
            <person name="Feng Y."/>
            <person name="Ruan Z."/>
            <person name="Yu Y."/>
        </authorList>
    </citation>
    <scope>NUCLEOTIDE SEQUENCE [LARGE SCALE GENOMIC DNA]</scope>
    <source>
        <strain evidence="2">5.12</strain>
    </source>
</reference>
<gene>
    <name evidence="1" type="ORF">CA267_001260</name>
</gene>
<keyword evidence="2" id="KW-1185">Reference proteome</keyword>
<evidence type="ECO:0000313" key="1">
    <source>
        <dbReference type="EMBL" id="QJR79519.1"/>
    </source>
</evidence>
<dbReference type="KEGG" id="apel:CA267_001260"/>
<accession>A0A6M4M971</accession>